<dbReference type="InterPro" id="IPR036085">
    <property type="entry name" value="PAZ_dom_sf"/>
</dbReference>
<dbReference type="Gene3D" id="2.170.260.10">
    <property type="entry name" value="paz domain"/>
    <property type="match status" value="1"/>
</dbReference>
<reference evidence="7 8" key="1">
    <citation type="submission" date="2021-04" db="EMBL/GenBank/DDBJ databases">
        <authorList>
            <person name="Bliznina A."/>
        </authorList>
    </citation>
    <scope>NUCLEOTIDE SEQUENCE [LARGE SCALE GENOMIC DNA]</scope>
</reference>
<evidence type="ECO:0000259" key="5">
    <source>
        <dbReference type="PROSITE" id="PS50821"/>
    </source>
</evidence>
<dbReference type="PROSITE" id="PS50821">
    <property type="entry name" value="PAZ"/>
    <property type="match status" value="1"/>
</dbReference>
<dbReference type="Gene3D" id="3.40.50.2300">
    <property type="match status" value="1"/>
</dbReference>
<feature type="region of interest" description="Disordered" evidence="4">
    <location>
        <begin position="1"/>
        <end position="118"/>
    </location>
</feature>
<proteinExistence type="inferred from homology"/>
<dbReference type="InterPro" id="IPR012337">
    <property type="entry name" value="RNaseH-like_sf"/>
</dbReference>
<dbReference type="InterPro" id="IPR003100">
    <property type="entry name" value="PAZ_dom"/>
</dbReference>
<evidence type="ECO:0000256" key="1">
    <source>
        <dbReference type="ARBA" id="ARBA00022845"/>
    </source>
</evidence>
<keyword evidence="2" id="KW-0943">RNA-mediated gene silencing</keyword>
<comment type="similarity">
    <text evidence="3">Belongs to the argonaute family.</text>
</comment>
<gene>
    <name evidence="7" type="ORF">OKIOD_LOCUS2440</name>
</gene>
<dbReference type="SUPFAM" id="SSF101690">
    <property type="entry name" value="PAZ domain"/>
    <property type="match status" value="1"/>
</dbReference>
<dbReference type="Pfam" id="PF02170">
    <property type="entry name" value="PAZ"/>
    <property type="match status" value="1"/>
</dbReference>
<feature type="domain" description="Piwi" evidence="6">
    <location>
        <begin position="633"/>
        <end position="936"/>
    </location>
</feature>
<dbReference type="PROSITE" id="PS50822">
    <property type="entry name" value="PIWI"/>
    <property type="match status" value="1"/>
</dbReference>
<keyword evidence="1" id="KW-0810">Translation regulation</keyword>
<evidence type="ECO:0000256" key="3">
    <source>
        <dbReference type="RuleBase" id="RU361178"/>
    </source>
</evidence>
<keyword evidence="8" id="KW-1185">Reference proteome</keyword>
<dbReference type="CDD" id="cd02846">
    <property type="entry name" value="PAZ_argonaute_like"/>
    <property type="match status" value="1"/>
</dbReference>
<evidence type="ECO:0000259" key="6">
    <source>
        <dbReference type="PROSITE" id="PS50822"/>
    </source>
</evidence>
<evidence type="ECO:0000256" key="2">
    <source>
        <dbReference type="ARBA" id="ARBA00023158"/>
    </source>
</evidence>
<evidence type="ECO:0000313" key="7">
    <source>
        <dbReference type="EMBL" id="CAG5085393.1"/>
    </source>
</evidence>
<evidence type="ECO:0000313" key="8">
    <source>
        <dbReference type="Proteomes" id="UP001158576"/>
    </source>
</evidence>
<feature type="compositionally biased region" description="Basic residues" evidence="4">
    <location>
        <begin position="1"/>
        <end position="14"/>
    </location>
</feature>
<dbReference type="Pfam" id="PF02171">
    <property type="entry name" value="Piwi"/>
    <property type="match status" value="1"/>
</dbReference>
<name>A0ABN7RW52_OIKDI</name>
<feature type="compositionally biased region" description="Polar residues" evidence="4">
    <location>
        <begin position="56"/>
        <end position="92"/>
    </location>
</feature>
<sequence>MDKGNRRGRGRAARIQRDDIDVQSLSSQMTDLDVRSEYDAPPRSSGRGRGRGARMTESSTIDTMTSSESASYQKRSSSSGNHTPQDSTSGSRESGKTMKSTDSEGTEKGYLREQKRGMQVLEMVPKNAGGTKGARIQVASNYYKTSIAHQQLKLFEYRFESGYEKDKNEHGKKVSLEESMAFFSEWLKVVEGNSPPGSSSSSSSSSDHTVPPRCYFDGRNKVYSFEYISDGETMVPFRWQKHRGEFAAKLTCTNDLSQIWELSMHRLEKGVAIDPIIMHVKETIIKHKFALGHIKVGSTYYPELTEANYNSIPKFDIAPGKIAWKGLNVTVKNTMGGLSIQAKTKAAVFYKPCHVLDFIADMTQEVHVDREDVWANPRFFNTALTALKGLLINIKSPAGMRTRKVMDISRENAVMLRFKVRHDDGSEYSQNVADYYRNKYGPLRFPKLPCINTAGKNARPEYYPIEFCHIMGRQPVKGKLADREVAAMIKFSSQPAPDTFREIGNAMNEKRALFEQDFKIAGLKVDEKMVRTDARVLDAPELHYGNGTAQIRNGSWNPLCFVKPAQAKRWTAMYMNVQHFNPTNKIWDFSELLRRNAAELGMRDFGHCDHVNSVNPGDIYDYLNWAKGEGYDFVLCVIDKKFSEYYSKIKAYAERTFDLLTQCLVLKNLERANGQLCKMLLAKINAKLGGYSCYVDLKLAVEPESQRLFEVPVMIQALDINKPQMDGVTIATLASSFDENATSFNMVARTTSEPNFATKLEEMESAALVNFYKLTREKPQAIIFFRPGVNEADMAQVMTLEVKAIQNACRELEDDYCPKITYIVASKMHNTRFGSMNPDLQIGKGKNLPAGTVVDTEITSSDKFDFYLQSSMGIQGTSIPTHYYFLYDENKLNADSAQGLCYYLCHGFARCNRTISMPNAMKYAQLASARARNWCKEVPAANPREYEERIDNMLDTKYLIDRNGNKPEKKQKSTLYQSCFFF</sequence>
<dbReference type="SMART" id="SM00950">
    <property type="entry name" value="Piwi"/>
    <property type="match status" value="1"/>
</dbReference>
<feature type="domain" description="PAZ" evidence="5">
    <location>
        <begin position="354"/>
        <end position="472"/>
    </location>
</feature>
<dbReference type="Proteomes" id="UP001158576">
    <property type="component" value="Chromosome PAR"/>
</dbReference>
<protein>
    <submittedName>
        <fullName evidence="7">Oidioi.mRNA.OKI2018_I69.PAR.g10882.t1.cds</fullName>
    </submittedName>
</protein>
<evidence type="ECO:0000256" key="4">
    <source>
        <dbReference type="SAM" id="MobiDB-lite"/>
    </source>
</evidence>
<dbReference type="InterPro" id="IPR003165">
    <property type="entry name" value="Piwi"/>
</dbReference>
<dbReference type="SMART" id="SM00949">
    <property type="entry name" value="PAZ"/>
    <property type="match status" value="1"/>
</dbReference>
<organism evidence="7 8">
    <name type="scientific">Oikopleura dioica</name>
    <name type="common">Tunicate</name>
    <dbReference type="NCBI Taxonomy" id="34765"/>
    <lineage>
        <taxon>Eukaryota</taxon>
        <taxon>Metazoa</taxon>
        <taxon>Chordata</taxon>
        <taxon>Tunicata</taxon>
        <taxon>Appendicularia</taxon>
        <taxon>Copelata</taxon>
        <taxon>Oikopleuridae</taxon>
        <taxon>Oikopleura</taxon>
    </lineage>
</organism>
<dbReference type="EMBL" id="OU015568">
    <property type="protein sequence ID" value="CAG5085393.1"/>
    <property type="molecule type" value="Genomic_DNA"/>
</dbReference>
<dbReference type="InterPro" id="IPR036397">
    <property type="entry name" value="RNaseH_sf"/>
</dbReference>
<dbReference type="SUPFAM" id="SSF53098">
    <property type="entry name" value="Ribonuclease H-like"/>
    <property type="match status" value="1"/>
</dbReference>
<accession>A0ABN7RW52</accession>
<feature type="compositionally biased region" description="Basic and acidic residues" evidence="4">
    <location>
        <begin position="93"/>
        <end position="116"/>
    </location>
</feature>
<dbReference type="PANTHER" id="PTHR22891">
    <property type="entry name" value="EUKARYOTIC TRANSLATION INITIATION FACTOR 2C"/>
    <property type="match status" value="1"/>
</dbReference>
<dbReference type="Gene3D" id="3.30.420.10">
    <property type="entry name" value="Ribonuclease H-like superfamily/Ribonuclease H"/>
    <property type="match status" value="1"/>
</dbReference>